<evidence type="ECO:0000313" key="5">
    <source>
        <dbReference type="EMBL" id="MCL1127658.1"/>
    </source>
</evidence>
<dbReference type="Pfam" id="PF13817">
    <property type="entry name" value="DDE_Tnp_IS66_C"/>
    <property type="match status" value="1"/>
</dbReference>
<dbReference type="EMBL" id="JAKIKS010000189">
    <property type="protein sequence ID" value="MCL1127658.1"/>
    <property type="molecule type" value="Genomic_DNA"/>
</dbReference>
<feature type="domain" description="Transposase IS66 central" evidence="2">
    <location>
        <begin position="172"/>
        <end position="457"/>
    </location>
</feature>
<comment type="caution">
    <text evidence="5">The sequence shown here is derived from an EMBL/GenBank/DDBJ whole genome shotgun (WGS) entry which is preliminary data.</text>
</comment>
<evidence type="ECO:0000259" key="4">
    <source>
        <dbReference type="Pfam" id="PF13817"/>
    </source>
</evidence>
<dbReference type="PANTHER" id="PTHR33678">
    <property type="entry name" value="BLL1576 PROTEIN"/>
    <property type="match status" value="1"/>
</dbReference>
<dbReference type="Pfam" id="PF13007">
    <property type="entry name" value="LZ_Tnp_IS66"/>
    <property type="match status" value="1"/>
</dbReference>
<evidence type="ECO:0000259" key="3">
    <source>
        <dbReference type="Pfam" id="PF13007"/>
    </source>
</evidence>
<proteinExistence type="predicted"/>
<dbReference type="RefSeq" id="WP_248943095.1">
    <property type="nucleotide sequence ID" value="NZ_JAKIKS010000189.1"/>
</dbReference>
<accession>A0ABT0LIY9</accession>
<dbReference type="InterPro" id="IPR039552">
    <property type="entry name" value="IS66_C"/>
</dbReference>
<name>A0ABT0LIY9_9GAMM</name>
<feature type="domain" description="Transposase IS66 C-terminal" evidence="4">
    <location>
        <begin position="464"/>
        <end position="500"/>
    </location>
</feature>
<dbReference type="InterPro" id="IPR052344">
    <property type="entry name" value="Transposase-related"/>
</dbReference>
<evidence type="ECO:0000256" key="1">
    <source>
        <dbReference type="SAM" id="MobiDB-lite"/>
    </source>
</evidence>
<organism evidence="5 6">
    <name type="scientific">Shewanella surugensis</name>
    <dbReference type="NCBI Taxonomy" id="212020"/>
    <lineage>
        <taxon>Bacteria</taxon>
        <taxon>Pseudomonadati</taxon>
        <taxon>Pseudomonadota</taxon>
        <taxon>Gammaproteobacteria</taxon>
        <taxon>Alteromonadales</taxon>
        <taxon>Shewanellaceae</taxon>
        <taxon>Shewanella</taxon>
    </lineage>
</organism>
<feature type="region of interest" description="Disordered" evidence="1">
    <location>
        <begin position="65"/>
        <end position="94"/>
    </location>
</feature>
<dbReference type="PANTHER" id="PTHR33678:SF1">
    <property type="entry name" value="BLL1576 PROTEIN"/>
    <property type="match status" value="1"/>
</dbReference>
<reference evidence="5 6" key="1">
    <citation type="submission" date="2022-01" db="EMBL/GenBank/DDBJ databases">
        <title>Whole genome-based taxonomy of the Shewanellaceae.</title>
        <authorList>
            <person name="Martin-Rodriguez A.J."/>
        </authorList>
    </citation>
    <scope>NUCLEOTIDE SEQUENCE [LARGE SCALE GENOMIC DNA]</scope>
    <source>
        <strain evidence="5 6">DSM 17177</strain>
    </source>
</reference>
<sequence>MKSPSDTALLLSNFELVQAQNILLSEKVLSLQQQLDWFKRQLFGRKSEKLVEDNPNQAVLFERLKSGEPTPEEKQQISYTRSTKKRTGNEVNDTGLRFDDTVPTKVIDLKAPELEGDNAEHYEVIGHKETHRLAQQPGSYTILIYKRPIVRHKTEHYLNTQPAPENVFDGCFADVSVIAGIMVDKGVYHLPLYRQHQRMLDSGVQVSRATLINWVKRGIELLTPIYQAMLKNILTSSVLAMDEVPMKAGRKAKGKMKQTYFWPIYGEDDEVAFTWSQSRGGQHAKAQLTGFKGVLLSDGYQAYTSVIKTLNNDNEANIVHATCWAHTRRYFDRALLMEPELAKDAIKQIGKLYKIEQHIRDHLIYADEILAYRQKFSEPIVDSFFKWLYDQRQRPDILPSNPLSKALGYALDRQAELKVFLSYPAVPIDTNHLERALRVIPMGRKNYLFCWTELGAEQLGMLQSLLVTCRLQGINPYTYLVDVLQRVSQHPASQVEELTPRMWKTKFGGNPLTSDLMQTY</sequence>
<dbReference type="Proteomes" id="UP001203423">
    <property type="component" value="Unassembled WGS sequence"/>
</dbReference>
<dbReference type="NCBIfam" id="NF033517">
    <property type="entry name" value="transpos_IS66"/>
    <property type="match status" value="1"/>
</dbReference>
<evidence type="ECO:0000259" key="2">
    <source>
        <dbReference type="Pfam" id="PF03050"/>
    </source>
</evidence>
<dbReference type="Pfam" id="PF03050">
    <property type="entry name" value="DDE_Tnp_IS66"/>
    <property type="match status" value="1"/>
</dbReference>
<feature type="domain" description="Transposase TnpC homeodomain" evidence="3">
    <location>
        <begin position="31"/>
        <end position="86"/>
    </location>
</feature>
<dbReference type="InterPro" id="IPR004291">
    <property type="entry name" value="Transposase_IS66_central"/>
</dbReference>
<feature type="compositionally biased region" description="Basic and acidic residues" evidence="1">
    <location>
        <begin position="65"/>
        <end position="75"/>
    </location>
</feature>
<gene>
    <name evidence="5" type="ORF">L2764_25095</name>
</gene>
<dbReference type="InterPro" id="IPR024463">
    <property type="entry name" value="Transposase_TnpC_homeodom"/>
</dbReference>
<evidence type="ECO:0000313" key="6">
    <source>
        <dbReference type="Proteomes" id="UP001203423"/>
    </source>
</evidence>
<protein>
    <submittedName>
        <fullName evidence="5">IS66 family transposase</fullName>
    </submittedName>
</protein>
<keyword evidence="6" id="KW-1185">Reference proteome</keyword>